<keyword evidence="4" id="KW-1185">Reference proteome</keyword>
<dbReference type="InterPro" id="IPR011990">
    <property type="entry name" value="TPR-like_helical_dom_sf"/>
</dbReference>
<sequence>MCLCIEKGTHVSTDEQVFVHQLRDLPLEEGRIFIQAHLHELPPPDILKILLKDESLRQRDIHPFTALKLAEQLLFYSELVQSRSAYGFGLMAKGDSLSILGQEQATVDILEEAASIFLFLGEEVNWARTRIGWIVSSAWLGRAEEALQVAEEARAVFLRHQELLRVCALDHNCAVIYSQIGNYRKALETYERLLQIYATLPNQSEQFITHAIAMVKLNQGRNLSWLGEFEQARQLLEEASESFQALRHIGPWLRCEDGLAQLDVLQGHYGSALRRYYQMRDRSEQQQLASPTFAILMQRIASCLLKLNRITEANHLTAESVEICRRLGASLDVATALREYATTLIAGQRFKDALHVLDEAWTLFSEGKLLHHAMITRLQQTSLLLTMGQFYEAYEQASQLKTYFDERQLVVRATGARLVMAEALLQLMQQPEFLLSPAHKDAYQQEVRALTQEVIEFTRRYILREEGYRALYLLGQMAALEEHYAEAESYYEAAIEQIEQILENLVVDLLPAFLHSTWKVYEAMIALGLQQRRLAFAFQYLERARSLALRHYFVATQPDEQIRYEPSEIVLRQEKQAELLRIQTEFHEWQARYRRSSQQLESFDQILAPGVGRQALEQEVRRNEEKVSELFERLHLQQFVSSRTDEKPFLDRINRSSEYEVSRLQPYLREQQLLLAYFLYKGKLVILALTRDEIKCVEQENGIEVLERLLPPLYAHLEPGGWPDPLHPPQQAIRKLLHKLYGLLLAPIADWLPERSGELTIVPYGLLHNLPFHALYDGEQFLIERFQINYLPAASLLPQLHAEALEESKMAPVVFGYSGQGQLPRALEEAQMVQQLLHGVSFLESEATIGQLQQQVVGRPLIHLATHGQCRLDAPNFSYVRLADGQLNAIDAFGLNLKQCQLVTLSGCETGLALTGGGDEQLGLGRAFLAAGAASLVMSLWPVEDAATNELMILFYQHLLQGEGKAQALRAAQCDLLRRSSQSEAQYRHPYFWAAFRLVGNTAPLCFHQVEH</sequence>
<dbReference type="Proteomes" id="UP000287352">
    <property type="component" value="Unassembled WGS sequence"/>
</dbReference>
<dbReference type="SUPFAM" id="SSF48452">
    <property type="entry name" value="TPR-like"/>
    <property type="match status" value="2"/>
</dbReference>
<evidence type="ECO:0000259" key="2">
    <source>
        <dbReference type="Pfam" id="PF12770"/>
    </source>
</evidence>
<dbReference type="Pfam" id="PF12770">
    <property type="entry name" value="CHAT"/>
    <property type="match status" value="1"/>
</dbReference>
<dbReference type="Gene3D" id="1.25.40.10">
    <property type="entry name" value="Tetratricopeptide repeat domain"/>
    <property type="match status" value="2"/>
</dbReference>
<name>A0A402A4G2_9CHLR</name>
<dbReference type="SMART" id="SM00028">
    <property type="entry name" value="TPR"/>
    <property type="match status" value="3"/>
</dbReference>
<feature type="domain" description="CHAT" evidence="2">
    <location>
        <begin position="735"/>
        <end position="1001"/>
    </location>
</feature>
<reference evidence="4" key="1">
    <citation type="submission" date="2018-12" db="EMBL/GenBank/DDBJ databases">
        <title>Tengunoibacter tsumagoiensis gen. nov., sp. nov., Dictyobacter kobayashii sp. nov., D. alpinus sp. nov., and D. joshuensis sp. nov. and description of Dictyobacteraceae fam. nov. within the order Ktedonobacterales isolated from Tengu-no-mugimeshi.</title>
        <authorList>
            <person name="Wang C.M."/>
            <person name="Zheng Y."/>
            <person name="Sakai Y."/>
            <person name="Toyoda A."/>
            <person name="Minakuchi Y."/>
            <person name="Abe K."/>
            <person name="Yokota A."/>
            <person name="Yabe S."/>
        </authorList>
    </citation>
    <scope>NUCLEOTIDE SEQUENCE [LARGE SCALE GENOMIC DNA]</scope>
    <source>
        <strain evidence="4">Uno3</strain>
    </source>
</reference>
<dbReference type="Pfam" id="PF13176">
    <property type="entry name" value="TPR_7"/>
    <property type="match status" value="1"/>
</dbReference>
<evidence type="ECO:0000256" key="1">
    <source>
        <dbReference type="SAM" id="Coils"/>
    </source>
</evidence>
<dbReference type="AlphaFoldDB" id="A0A402A4G2"/>
<evidence type="ECO:0000313" key="4">
    <source>
        <dbReference type="Proteomes" id="UP000287352"/>
    </source>
</evidence>
<dbReference type="EMBL" id="BIFR01000001">
    <property type="protein sequence ID" value="GCE14037.1"/>
    <property type="molecule type" value="Genomic_DNA"/>
</dbReference>
<feature type="coiled-coil region" evidence="1">
    <location>
        <begin position="440"/>
        <end position="504"/>
    </location>
</feature>
<organism evidence="3 4">
    <name type="scientific">Tengunoibacter tsumagoiensis</name>
    <dbReference type="NCBI Taxonomy" id="2014871"/>
    <lineage>
        <taxon>Bacteria</taxon>
        <taxon>Bacillati</taxon>
        <taxon>Chloroflexota</taxon>
        <taxon>Ktedonobacteria</taxon>
        <taxon>Ktedonobacterales</taxon>
        <taxon>Dictyobacteraceae</taxon>
        <taxon>Tengunoibacter</taxon>
    </lineage>
</organism>
<comment type="caution">
    <text evidence="3">The sequence shown here is derived from an EMBL/GenBank/DDBJ whole genome shotgun (WGS) entry which is preliminary data.</text>
</comment>
<proteinExistence type="predicted"/>
<protein>
    <recommendedName>
        <fullName evidence="2">CHAT domain-containing protein</fullName>
    </recommendedName>
</protein>
<accession>A0A402A4G2</accession>
<gene>
    <name evidence="3" type="ORF">KTT_38960</name>
</gene>
<dbReference type="InterPro" id="IPR019734">
    <property type="entry name" value="TPR_rpt"/>
</dbReference>
<evidence type="ECO:0000313" key="3">
    <source>
        <dbReference type="EMBL" id="GCE14037.1"/>
    </source>
</evidence>
<dbReference type="PANTHER" id="PTHR10098">
    <property type="entry name" value="RAPSYN-RELATED"/>
    <property type="match status" value="1"/>
</dbReference>
<dbReference type="InterPro" id="IPR024983">
    <property type="entry name" value="CHAT_dom"/>
</dbReference>
<keyword evidence="1" id="KW-0175">Coiled coil</keyword>